<feature type="domain" description="Protein kinase" evidence="17">
    <location>
        <begin position="421"/>
        <end position="697"/>
    </location>
</feature>
<dbReference type="PROSITE" id="PS50011">
    <property type="entry name" value="PROTEIN_KINASE_DOM"/>
    <property type="match status" value="2"/>
</dbReference>
<evidence type="ECO:0000256" key="14">
    <source>
        <dbReference type="ARBA" id="ARBA00023180"/>
    </source>
</evidence>
<dbReference type="FunFam" id="1.10.510.10:FF:000611">
    <property type="entry name" value="CMGC family protein kinase"/>
    <property type="match status" value="1"/>
</dbReference>
<evidence type="ECO:0000256" key="12">
    <source>
        <dbReference type="ARBA" id="ARBA00023136"/>
    </source>
</evidence>
<evidence type="ECO:0000256" key="3">
    <source>
        <dbReference type="ARBA" id="ARBA00022553"/>
    </source>
</evidence>
<comment type="subcellular location">
    <subcellularLocation>
        <location evidence="1">Membrane</location>
        <topology evidence="1">Single-pass membrane protein</topology>
    </subcellularLocation>
</comment>
<feature type="compositionally biased region" description="Low complexity" evidence="16">
    <location>
        <begin position="348"/>
        <end position="362"/>
    </location>
</feature>
<dbReference type="SMART" id="SM00220">
    <property type="entry name" value="S_TKc"/>
    <property type="match status" value="2"/>
</dbReference>
<keyword evidence="5" id="KW-0812">Transmembrane</keyword>
<proteinExistence type="predicted"/>
<dbReference type="InterPro" id="IPR017441">
    <property type="entry name" value="Protein_kinase_ATP_BS"/>
</dbReference>
<sequence length="714" mass="80643">MTCFPFSFGRKVPSVARHNPDIDEGIQNVRIFTYKELRVASDNFSQANKIGQGGFGSVYKGLLKDGKLAAIKVLSAESTQGVKEFMTEINVISEIEHENLVKLYGCCVEGNNRILVYNYLENNSLSQTLLGSGHSSNIFFDWKTRSRICIGIARGLSYLHEEVRPHIVHRDIKASNILLDKNLTPKISDFGLAKLIPSYMTHVSTRVAGTIGYLAPEYALRGHLTRKADIYSFGVLLVEIVSGRCHTNTLLPIGEQFILETTWELYQRRELVALVDASLDGHFDAEEACTFLKDTSKLRPPMSSVVKMLTGEMDIDESKITKPGLISDFMDLKIRGDKKDGDIETKGSSSYNASSASDSQGNTMSFAASTSTTTTFTLAMALSIRPSPRVQPERRDYISYFDSLLCSRDKYDSSDEVIPDYEVIDVVADGGYGRVYRCLEPVTYNVVALKQIIIIGSFQGVPAQIIREVAFLKELRHNNIVKLLKVYVRGDRYVNLVFEHLQCDLHDYIRKSRYRSYKIIKILLALDFCHTRKVLHRDLKPSNVLVDEPNLLIKLADFGLAREFRDDILYTEQLGTAWYRAPEMLFDNYRYSSPIDLWGAGCVFAEMLIGGPLFHTSRNRNELEAIFRLLGTPTEDTWPGITQVLPNIHKYPKYQPVGMHNLFPKLEQSGQNLLARMLSMNPNDRISASAALNHAYFRDARPPREQSSGCIPFR</sequence>
<reference evidence="18 19" key="1">
    <citation type="journal article" date="2023" name="Life. Sci Alliance">
        <title>Evolutionary insights into 3D genome organization and epigenetic landscape of Vigna mungo.</title>
        <authorList>
            <person name="Junaid A."/>
            <person name="Singh B."/>
            <person name="Bhatia S."/>
        </authorList>
    </citation>
    <scope>NUCLEOTIDE SEQUENCE [LARGE SCALE GENOMIC DNA]</scope>
    <source>
        <strain evidence="18">Urdbean</strain>
    </source>
</reference>
<keyword evidence="10 15" id="KW-0067">ATP-binding</keyword>
<evidence type="ECO:0000256" key="11">
    <source>
        <dbReference type="ARBA" id="ARBA00022989"/>
    </source>
</evidence>
<dbReference type="PROSITE" id="PS00107">
    <property type="entry name" value="PROTEIN_KINASE_ATP"/>
    <property type="match status" value="1"/>
</dbReference>
<dbReference type="FunFam" id="1.10.510.10:FF:000044">
    <property type="entry name" value="Putative LRR receptor-like serine/threonine-protein kinase"/>
    <property type="match status" value="1"/>
</dbReference>
<keyword evidence="11" id="KW-1133">Transmembrane helix</keyword>
<keyword evidence="2" id="KW-0723">Serine/threonine-protein kinase</keyword>
<evidence type="ECO:0000256" key="15">
    <source>
        <dbReference type="PROSITE-ProRule" id="PRU10141"/>
    </source>
</evidence>
<keyword evidence="9" id="KW-0418">Kinase</keyword>
<gene>
    <name evidence="18" type="ORF">V8G54_022812</name>
</gene>
<dbReference type="FunFam" id="3.30.200.20:FF:000225">
    <property type="entry name" value="cold-responsive protein kinase 1"/>
    <property type="match status" value="1"/>
</dbReference>
<dbReference type="PANTHER" id="PTHR47973">
    <property type="entry name" value="CYSTEINE-RICH RECEPTOR-LIKE PROTEIN KINASE 3"/>
    <property type="match status" value="1"/>
</dbReference>
<evidence type="ECO:0000256" key="5">
    <source>
        <dbReference type="ARBA" id="ARBA00022692"/>
    </source>
</evidence>
<dbReference type="GO" id="GO:0004674">
    <property type="term" value="F:protein serine/threonine kinase activity"/>
    <property type="evidence" value="ECO:0007669"/>
    <property type="project" value="UniProtKB-KW"/>
</dbReference>
<feature type="binding site" evidence="15">
    <location>
        <position position="72"/>
    </location>
    <ligand>
        <name>ATP</name>
        <dbReference type="ChEBI" id="CHEBI:30616"/>
    </ligand>
</feature>
<evidence type="ECO:0000256" key="7">
    <source>
        <dbReference type="ARBA" id="ARBA00022737"/>
    </source>
</evidence>
<evidence type="ECO:0000259" key="17">
    <source>
        <dbReference type="PROSITE" id="PS50011"/>
    </source>
</evidence>
<dbReference type="PROSITE" id="PS00108">
    <property type="entry name" value="PROTEIN_KINASE_ST"/>
    <property type="match status" value="2"/>
</dbReference>
<name>A0AAQ3N3I7_VIGMU</name>
<feature type="domain" description="Protein kinase" evidence="17">
    <location>
        <begin position="44"/>
        <end position="315"/>
    </location>
</feature>
<dbReference type="Gene3D" id="1.10.510.10">
    <property type="entry name" value="Transferase(Phosphotransferase) domain 1"/>
    <property type="match status" value="2"/>
</dbReference>
<dbReference type="AlphaFoldDB" id="A0AAQ3N3I7"/>
<dbReference type="InterPro" id="IPR052059">
    <property type="entry name" value="CR_Ser/Thr_kinase"/>
</dbReference>
<keyword evidence="4" id="KW-0808">Transferase</keyword>
<accession>A0AAQ3N3I7</accession>
<dbReference type="Proteomes" id="UP001374535">
    <property type="component" value="Chromosome 7"/>
</dbReference>
<dbReference type="Pfam" id="PF00069">
    <property type="entry name" value="Pkinase"/>
    <property type="match status" value="2"/>
</dbReference>
<dbReference type="Gene3D" id="3.30.200.20">
    <property type="entry name" value="Phosphorylase Kinase, domain 1"/>
    <property type="match status" value="2"/>
</dbReference>
<protein>
    <recommendedName>
        <fullName evidence="17">Protein kinase domain-containing protein</fullName>
    </recommendedName>
</protein>
<keyword evidence="3" id="KW-0597">Phosphoprotein</keyword>
<organism evidence="18 19">
    <name type="scientific">Vigna mungo</name>
    <name type="common">Black gram</name>
    <name type="synonym">Phaseolus mungo</name>
    <dbReference type="NCBI Taxonomy" id="3915"/>
    <lineage>
        <taxon>Eukaryota</taxon>
        <taxon>Viridiplantae</taxon>
        <taxon>Streptophyta</taxon>
        <taxon>Embryophyta</taxon>
        <taxon>Tracheophyta</taxon>
        <taxon>Spermatophyta</taxon>
        <taxon>Magnoliopsida</taxon>
        <taxon>eudicotyledons</taxon>
        <taxon>Gunneridae</taxon>
        <taxon>Pentapetalae</taxon>
        <taxon>rosids</taxon>
        <taxon>fabids</taxon>
        <taxon>Fabales</taxon>
        <taxon>Fabaceae</taxon>
        <taxon>Papilionoideae</taxon>
        <taxon>50 kb inversion clade</taxon>
        <taxon>NPAAA clade</taxon>
        <taxon>indigoferoid/millettioid clade</taxon>
        <taxon>Phaseoleae</taxon>
        <taxon>Vigna</taxon>
    </lineage>
</organism>
<evidence type="ECO:0000256" key="1">
    <source>
        <dbReference type="ARBA" id="ARBA00004167"/>
    </source>
</evidence>
<keyword evidence="14" id="KW-0325">Glycoprotein</keyword>
<keyword evidence="12" id="KW-0472">Membrane</keyword>
<keyword evidence="8 15" id="KW-0547">Nucleotide-binding</keyword>
<dbReference type="EMBL" id="CP144694">
    <property type="protein sequence ID" value="WVZ02006.1"/>
    <property type="molecule type" value="Genomic_DNA"/>
</dbReference>
<evidence type="ECO:0000256" key="2">
    <source>
        <dbReference type="ARBA" id="ARBA00022527"/>
    </source>
</evidence>
<dbReference type="InterPro" id="IPR000719">
    <property type="entry name" value="Prot_kinase_dom"/>
</dbReference>
<evidence type="ECO:0000256" key="6">
    <source>
        <dbReference type="ARBA" id="ARBA00022729"/>
    </source>
</evidence>
<evidence type="ECO:0000313" key="19">
    <source>
        <dbReference type="Proteomes" id="UP001374535"/>
    </source>
</evidence>
<evidence type="ECO:0000256" key="8">
    <source>
        <dbReference type="ARBA" id="ARBA00022741"/>
    </source>
</evidence>
<evidence type="ECO:0000256" key="16">
    <source>
        <dbReference type="SAM" id="MobiDB-lite"/>
    </source>
</evidence>
<evidence type="ECO:0000256" key="13">
    <source>
        <dbReference type="ARBA" id="ARBA00023170"/>
    </source>
</evidence>
<feature type="region of interest" description="Disordered" evidence="16">
    <location>
        <begin position="340"/>
        <end position="362"/>
    </location>
</feature>
<keyword evidence="6" id="KW-0732">Signal</keyword>
<keyword evidence="19" id="KW-1185">Reference proteome</keyword>
<dbReference type="SUPFAM" id="SSF56112">
    <property type="entry name" value="Protein kinase-like (PK-like)"/>
    <property type="match status" value="2"/>
</dbReference>
<evidence type="ECO:0000313" key="18">
    <source>
        <dbReference type="EMBL" id="WVZ02006.1"/>
    </source>
</evidence>
<evidence type="ECO:0000256" key="10">
    <source>
        <dbReference type="ARBA" id="ARBA00022840"/>
    </source>
</evidence>
<dbReference type="GO" id="GO:0016020">
    <property type="term" value="C:membrane"/>
    <property type="evidence" value="ECO:0007669"/>
    <property type="project" value="UniProtKB-SubCell"/>
</dbReference>
<keyword evidence="13" id="KW-0675">Receptor</keyword>
<dbReference type="InterPro" id="IPR008271">
    <property type="entry name" value="Ser/Thr_kinase_AS"/>
</dbReference>
<evidence type="ECO:0000256" key="4">
    <source>
        <dbReference type="ARBA" id="ARBA00022679"/>
    </source>
</evidence>
<evidence type="ECO:0000256" key="9">
    <source>
        <dbReference type="ARBA" id="ARBA00022777"/>
    </source>
</evidence>
<dbReference type="GO" id="GO:0005524">
    <property type="term" value="F:ATP binding"/>
    <property type="evidence" value="ECO:0007669"/>
    <property type="project" value="UniProtKB-UniRule"/>
</dbReference>
<keyword evidence="7" id="KW-0677">Repeat</keyword>
<dbReference type="InterPro" id="IPR011009">
    <property type="entry name" value="Kinase-like_dom_sf"/>
</dbReference>